<keyword evidence="5" id="KW-0418">Kinase</keyword>
<comment type="caution">
    <text evidence="5">The sequence shown here is derived from an EMBL/GenBank/DDBJ whole genome shotgun (WGS) entry which is preliminary data.</text>
</comment>
<dbReference type="GO" id="GO:0016791">
    <property type="term" value="F:phosphatase activity"/>
    <property type="evidence" value="ECO:0007669"/>
    <property type="project" value="TreeGrafter"/>
</dbReference>
<dbReference type="Pfam" id="PF00072">
    <property type="entry name" value="Response_reg"/>
    <property type="match status" value="1"/>
</dbReference>
<dbReference type="eggNOG" id="COG0745">
    <property type="taxonomic scope" value="Bacteria"/>
</dbReference>
<evidence type="ECO:0000256" key="2">
    <source>
        <dbReference type="PROSITE-ProRule" id="PRU00169"/>
    </source>
</evidence>
<dbReference type="Pfam" id="PF07228">
    <property type="entry name" value="SpoIIE"/>
    <property type="match status" value="1"/>
</dbReference>
<dbReference type="InterPro" id="IPR011006">
    <property type="entry name" value="CheY-like_superfamily"/>
</dbReference>
<organism evidence="5 6">
    <name type="scientific">Microscilla marina ATCC 23134</name>
    <dbReference type="NCBI Taxonomy" id="313606"/>
    <lineage>
        <taxon>Bacteria</taxon>
        <taxon>Pseudomonadati</taxon>
        <taxon>Bacteroidota</taxon>
        <taxon>Cytophagia</taxon>
        <taxon>Cytophagales</taxon>
        <taxon>Microscillaceae</taxon>
        <taxon>Microscilla</taxon>
    </lineage>
</organism>
<feature type="modified residue" description="4-aspartylphosphate" evidence="2">
    <location>
        <position position="51"/>
    </location>
</feature>
<keyword evidence="5" id="KW-0723">Serine/threonine-protein kinase</keyword>
<keyword evidence="5" id="KW-0808">Transferase</keyword>
<gene>
    <name evidence="5" type="ORF">M23134_00575</name>
</gene>
<evidence type="ECO:0000256" key="3">
    <source>
        <dbReference type="SAM" id="Coils"/>
    </source>
</evidence>
<dbReference type="RefSeq" id="WP_002696193.1">
    <property type="nucleotide sequence ID" value="NZ_AAWS01000010.1"/>
</dbReference>
<dbReference type="Proteomes" id="UP000004095">
    <property type="component" value="Unassembled WGS sequence"/>
</dbReference>
<dbReference type="eggNOG" id="COG2208">
    <property type="taxonomic scope" value="Bacteria"/>
</dbReference>
<evidence type="ECO:0000313" key="5">
    <source>
        <dbReference type="EMBL" id="EAY29691.1"/>
    </source>
</evidence>
<dbReference type="InterPro" id="IPR001932">
    <property type="entry name" value="PPM-type_phosphatase-like_dom"/>
</dbReference>
<dbReference type="PANTHER" id="PTHR43156:SF9">
    <property type="entry name" value="HAMP DOMAIN-CONTAINING PROTEIN"/>
    <property type="match status" value="1"/>
</dbReference>
<dbReference type="SMART" id="SM00448">
    <property type="entry name" value="REC"/>
    <property type="match status" value="1"/>
</dbReference>
<dbReference type="EMBL" id="AAWS01000010">
    <property type="protein sequence ID" value="EAY29691.1"/>
    <property type="molecule type" value="Genomic_DNA"/>
</dbReference>
<dbReference type="PANTHER" id="PTHR43156">
    <property type="entry name" value="STAGE II SPORULATION PROTEIN E-RELATED"/>
    <property type="match status" value="1"/>
</dbReference>
<feature type="domain" description="Response regulatory" evidence="4">
    <location>
        <begin position="3"/>
        <end position="118"/>
    </location>
</feature>
<dbReference type="SUPFAM" id="SSF52172">
    <property type="entry name" value="CheY-like"/>
    <property type="match status" value="1"/>
</dbReference>
<evidence type="ECO:0000313" key="6">
    <source>
        <dbReference type="Proteomes" id="UP000004095"/>
    </source>
</evidence>
<dbReference type="InterPro" id="IPR001789">
    <property type="entry name" value="Sig_transdc_resp-reg_receiver"/>
</dbReference>
<reference evidence="5 6" key="1">
    <citation type="submission" date="2007-01" db="EMBL/GenBank/DDBJ databases">
        <authorList>
            <person name="Haygood M."/>
            <person name="Podell S."/>
            <person name="Anderson C."/>
            <person name="Hopkinson B."/>
            <person name="Roe K."/>
            <person name="Barbeau K."/>
            <person name="Gaasterland T."/>
            <person name="Ferriera S."/>
            <person name="Johnson J."/>
            <person name="Kravitz S."/>
            <person name="Beeson K."/>
            <person name="Sutton G."/>
            <person name="Rogers Y.-H."/>
            <person name="Friedman R."/>
            <person name="Frazier M."/>
            <person name="Venter J.C."/>
        </authorList>
    </citation>
    <scope>NUCLEOTIDE SEQUENCE [LARGE SCALE GENOMIC DNA]</scope>
    <source>
        <strain evidence="5 6">ATCC 23134</strain>
    </source>
</reference>
<evidence type="ECO:0000259" key="4">
    <source>
        <dbReference type="PROSITE" id="PS50110"/>
    </source>
</evidence>
<proteinExistence type="predicted"/>
<keyword evidence="2" id="KW-0597">Phosphoprotein</keyword>
<dbReference type="InterPro" id="IPR036457">
    <property type="entry name" value="PPM-type-like_dom_sf"/>
</dbReference>
<protein>
    <submittedName>
        <fullName evidence="5">Serine/threonine protein kinases</fullName>
    </submittedName>
</protein>
<dbReference type="Gene3D" id="3.40.50.2300">
    <property type="match status" value="1"/>
</dbReference>
<dbReference type="OrthoDB" id="1119265at2"/>
<dbReference type="Gene3D" id="3.60.40.10">
    <property type="entry name" value="PPM-type phosphatase domain"/>
    <property type="match status" value="1"/>
</dbReference>
<dbReference type="InterPro" id="IPR052016">
    <property type="entry name" value="Bact_Sigma-Reg"/>
</dbReference>
<feature type="coiled-coil region" evidence="3">
    <location>
        <begin position="124"/>
        <end position="161"/>
    </location>
</feature>
<sequence>MSKVLILNNETPESIHIGQVISQMGLPFEIKSDVSCLLEADQNELALILMDATLPQGDEMETLLKIKNNPTYKRVGIIVIIGEQSDDYLARFLEMGAHDFVTKPVHPLELQTRAMSILKQQEHLKEVDYQNALLELRMEELQLQEEVLTEQKTTIAQANEDITESITYAKRIQEAMLPSMDSIKASLPESFVLFRACDIVSGDFYWFARKQLSDYYHKLILATVDCTGHGVPGAFMSMIGDSLLNHAVHNLELHEPDQILTEMDTGVWAKLNQGQNNNRDGMDLSLCMIDKREKVLKFAGARHHLVYIQNNELFFIKGDSMSIGGEQRKSQNRTLFTKHTIDVSVPTWVYMYSDGFQNQFGGKNDKKLMGSRFRQLLFELHSLPAHKQHHILKAKLHEWVGKSEAAPHQELELVDDVLVWGFQLSL</sequence>
<dbReference type="GO" id="GO:0000160">
    <property type="term" value="P:phosphorelay signal transduction system"/>
    <property type="evidence" value="ECO:0007669"/>
    <property type="project" value="InterPro"/>
</dbReference>
<evidence type="ECO:0000256" key="1">
    <source>
        <dbReference type="ARBA" id="ARBA00022801"/>
    </source>
</evidence>
<keyword evidence="6" id="KW-1185">Reference proteome</keyword>
<dbReference type="PROSITE" id="PS50110">
    <property type="entry name" value="RESPONSE_REGULATORY"/>
    <property type="match status" value="1"/>
</dbReference>
<accession>A1ZJF5</accession>
<dbReference type="GO" id="GO:0004674">
    <property type="term" value="F:protein serine/threonine kinase activity"/>
    <property type="evidence" value="ECO:0007669"/>
    <property type="project" value="UniProtKB-KW"/>
</dbReference>
<keyword evidence="3" id="KW-0175">Coiled coil</keyword>
<keyword evidence="1" id="KW-0378">Hydrolase</keyword>
<name>A1ZJF5_MICM2</name>
<dbReference type="AlphaFoldDB" id="A1ZJF5"/>